<proteinExistence type="predicted"/>
<dbReference type="InterPro" id="IPR036938">
    <property type="entry name" value="PAP2/HPO_sf"/>
</dbReference>
<feature type="domain" description="Phosphatidic acid phosphatase type 2/haloperoxidase" evidence="1">
    <location>
        <begin position="149"/>
        <end position="253"/>
    </location>
</feature>
<reference evidence="2 3" key="1">
    <citation type="submission" date="2019-08" db="EMBL/GenBank/DDBJ databases">
        <title>Seonamhaeicola sediminis sp. nov., isolated from marine sediment.</title>
        <authorList>
            <person name="Cao W.R."/>
        </authorList>
    </citation>
    <scope>NUCLEOTIDE SEQUENCE [LARGE SCALE GENOMIC DNA]</scope>
    <source>
        <strain evidence="2 3">1505</strain>
    </source>
</reference>
<keyword evidence="3" id="KW-1185">Reference proteome</keyword>
<dbReference type="OrthoDB" id="9773582at2"/>
<dbReference type="Proteomes" id="UP000321080">
    <property type="component" value="Unassembled WGS sequence"/>
</dbReference>
<dbReference type="AlphaFoldDB" id="A0A5C7GEQ4"/>
<protein>
    <submittedName>
        <fullName evidence="2">Phosphatase PAP2 family protein</fullName>
    </submittedName>
</protein>
<dbReference type="Gene3D" id="1.20.144.10">
    <property type="entry name" value="Phosphatidic acid phosphatase type 2/haloperoxidase"/>
    <property type="match status" value="1"/>
</dbReference>
<organism evidence="2 3">
    <name type="scientific">Seonamhaeicola maritimus</name>
    <dbReference type="NCBI Taxonomy" id="2591822"/>
    <lineage>
        <taxon>Bacteria</taxon>
        <taxon>Pseudomonadati</taxon>
        <taxon>Bacteroidota</taxon>
        <taxon>Flavobacteriia</taxon>
        <taxon>Flavobacteriales</taxon>
        <taxon>Flavobacteriaceae</taxon>
    </lineage>
</organism>
<dbReference type="Pfam" id="PF01569">
    <property type="entry name" value="PAP2"/>
    <property type="match status" value="1"/>
</dbReference>
<dbReference type="InterPro" id="IPR000326">
    <property type="entry name" value="PAP2/HPO"/>
</dbReference>
<sequence>MKNNWVLNCDNRVLHLITVFLVLGAFTISFGQQLETVSKKDSTSLKQLLKHDLKSSFKSVGYAFTRPIHWKGKDYLKLGGLIGGTIALSAADDEINSFFLQQQDDFPKFIRDIGWYFGSPQNYFMANASLYGVGLFTRNEQIRRTSVLIISSSFTTGVISSLLKSSVGRARPKSGLGNWEFEPFSDEPRFHSFPSGHTALSITAAHAIAKQFDNTWVKIGIYSIGAIPPISRLVDNAHWLTDIAFSTALSIIVVDSIEKFLHKIDLYQERASKKNKISWNVSFGTNKVGLRGAF</sequence>
<dbReference type="RefSeq" id="WP_147769763.1">
    <property type="nucleotide sequence ID" value="NZ_VRKQ01000018.1"/>
</dbReference>
<dbReference type="SUPFAM" id="SSF48317">
    <property type="entry name" value="Acid phosphatase/Vanadium-dependent haloperoxidase"/>
    <property type="match status" value="1"/>
</dbReference>
<gene>
    <name evidence="2" type="ORF">FUA22_16900</name>
</gene>
<accession>A0A5C7GEQ4</accession>
<dbReference type="EMBL" id="VRKQ01000018">
    <property type="protein sequence ID" value="TXG35419.1"/>
    <property type="molecule type" value="Genomic_DNA"/>
</dbReference>
<evidence type="ECO:0000313" key="2">
    <source>
        <dbReference type="EMBL" id="TXG35419.1"/>
    </source>
</evidence>
<evidence type="ECO:0000313" key="3">
    <source>
        <dbReference type="Proteomes" id="UP000321080"/>
    </source>
</evidence>
<name>A0A5C7GEQ4_9FLAO</name>
<comment type="caution">
    <text evidence="2">The sequence shown here is derived from an EMBL/GenBank/DDBJ whole genome shotgun (WGS) entry which is preliminary data.</text>
</comment>
<evidence type="ECO:0000259" key="1">
    <source>
        <dbReference type="Pfam" id="PF01569"/>
    </source>
</evidence>